<proteinExistence type="predicted"/>
<dbReference type="Gene3D" id="1.25.40.10">
    <property type="entry name" value="Tetratricopeptide repeat domain"/>
    <property type="match status" value="1"/>
</dbReference>
<dbReference type="SUPFAM" id="SSF81901">
    <property type="entry name" value="HCP-like"/>
    <property type="match status" value="1"/>
</dbReference>
<dbReference type="EMBL" id="MKWS01000002">
    <property type="protein sequence ID" value="RVD79445.1"/>
    <property type="molecule type" value="Genomic_DNA"/>
</dbReference>
<sequence length="349" mass="37526">MKRFFAIPICGMTTRRLNQWLSIVLLSTGLCTSTFASTEQQCPANNFADFVKIFSSDSAVQKAFTASPIKATHVVAEGNIPKVVVRSLKDLPADELSVLSAESAAASSLAIEITFPNRVVVRDQQGTFLKIFVFKHSDCWVLNSTEDWTLEAVMDDVARTDHPSPGERELKKGVMFDRLVNKASGESGVSLYAASLDSYVDGARKGSAQAAIAAAGISLSGQAPRLPNEQILKLMNQGIQSNPDDGVFLSLFYCDEGEYGNDKACIDPQKSMATLDSAALRGSTHALLRLGEVYETGTVVAADLPRAMACYREASKTELKWSPAAVERLLVRGVVMDSSIECIGAGGTQ</sequence>
<evidence type="ECO:0000313" key="2">
    <source>
        <dbReference type="EMBL" id="RVD79445.1"/>
    </source>
</evidence>
<dbReference type="RefSeq" id="WP_127648105.1">
    <property type="nucleotide sequence ID" value="NZ_MKWS01000002.1"/>
</dbReference>
<keyword evidence="1" id="KW-0732">Signal</keyword>
<reference evidence="2 3" key="1">
    <citation type="submission" date="2016-10" db="EMBL/GenBank/DDBJ databases">
        <title>Search of new enzymes for the oxidation of sulfur compounds.</title>
        <authorList>
            <person name="Novo A."/>
            <person name="Moreira I.S."/>
            <person name="Castro P.M."/>
        </authorList>
    </citation>
    <scope>NUCLEOTIDE SEQUENCE [LARGE SCALE GENOMIC DNA]</scope>
    <source>
        <strain evidence="2 3">A9</strain>
    </source>
</reference>
<feature type="chain" id="PRO_5041637298" description="Sel1 repeat family protein" evidence="1">
    <location>
        <begin position="37"/>
        <end position="349"/>
    </location>
</feature>
<accession>A0AA94ES61</accession>
<protein>
    <recommendedName>
        <fullName evidence="4">Sel1 repeat family protein</fullName>
    </recommendedName>
</protein>
<dbReference type="AlphaFoldDB" id="A0AA94ES61"/>
<feature type="signal peptide" evidence="1">
    <location>
        <begin position="1"/>
        <end position="36"/>
    </location>
</feature>
<dbReference type="Proteomes" id="UP000288002">
    <property type="component" value="Unassembled WGS sequence"/>
</dbReference>
<gene>
    <name evidence="2" type="ORF">A9HBioS_1090</name>
</gene>
<evidence type="ECO:0000256" key="1">
    <source>
        <dbReference type="SAM" id="SignalP"/>
    </source>
</evidence>
<evidence type="ECO:0008006" key="4">
    <source>
        <dbReference type="Google" id="ProtNLM"/>
    </source>
</evidence>
<name>A0AA94ES61_9PSED</name>
<comment type="caution">
    <text evidence="2">The sequence shown here is derived from an EMBL/GenBank/DDBJ whole genome shotgun (WGS) entry which is preliminary data.</text>
</comment>
<organism evidence="2 3">
    <name type="scientific">Pseudomonas koreensis</name>
    <dbReference type="NCBI Taxonomy" id="198620"/>
    <lineage>
        <taxon>Bacteria</taxon>
        <taxon>Pseudomonadati</taxon>
        <taxon>Pseudomonadota</taxon>
        <taxon>Gammaproteobacteria</taxon>
        <taxon>Pseudomonadales</taxon>
        <taxon>Pseudomonadaceae</taxon>
        <taxon>Pseudomonas</taxon>
    </lineage>
</organism>
<evidence type="ECO:0000313" key="3">
    <source>
        <dbReference type="Proteomes" id="UP000288002"/>
    </source>
</evidence>
<dbReference type="InterPro" id="IPR011990">
    <property type="entry name" value="TPR-like_helical_dom_sf"/>
</dbReference>